<organism evidence="2 3">
    <name type="scientific">Lymnaea stagnalis</name>
    <name type="common">Great pond snail</name>
    <name type="synonym">Helix stagnalis</name>
    <dbReference type="NCBI Taxonomy" id="6523"/>
    <lineage>
        <taxon>Eukaryota</taxon>
        <taxon>Metazoa</taxon>
        <taxon>Spiralia</taxon>
        <taxon>Lophotrochozoa</taxon>
        <taxon>Mollusca</taxon>
        <taxon>Gastropoda</taxon>
        <taxon>Heterobranchia</taxon>
        <taxon>Euthyneura</taxon>
        <taxon>Panpulmonata</taxon>
        <taxon>Hygrophila</taxon>
        <taxon>Lymnaeoidea</taxon>
        <taxon>Lymnaeidae</taxon>
        <taxon>Lymnaea</taxon>
    </lineage>
</organism>
<evidence type="ECO:0000313" key="2">
    <source>
        <dbReference type="EMBL" id="CAL1539564.1"/>
    </source>
</evidence>
<feature type="compositionally biased region" description="Basic and acidic residues" evidence="1">
    <location>
        <begin position="26"/>
        <end position="37"/>
    </location>
</feature>
<reference evidence="2 3" key="1">
    <citation type="submission" date="2024-04" db="EMBL/GenBank/DDBJ databases">
        <authorList>
            <consortium name="Genoscope - CEA"/>
            <person name="William W."/>
        </authorList>
    </citation>
    <scope>NUCLEOTIDE SEQUENCE [LARGE SCALE GENOMIC DNA]</scope>
</reference>
<feature type="compositionally biased region" description="Basic and acidic residues" evidence="1">
    <location>
        <begin position="133"/>
        <end position="150"/>
    </location>
</feature>
<feature type="region of interest" description="Disordered" evidence="1">
    <location>
        <begin position="289"/>
        <end position="378"/>
    </location>
</feature>
<feature type="non-terminal residue" evidence="2">
    <location>
        <position position="494"/>
    </location>
</feature>
<sequence length="494" mass="53511">NAEPSKRTPPGGVGKKQVTSKIATLWKRDGSLERSPSRESPLSSASSSLSKLPISTVKTSPASTKPSSLPPSGFKTKAATLPASASLTASKSAGDGICKSATYEKLSSEVKVQEGRHTGRPAKKSAEMSKIAKQKESTESPETGVRRGEVFELCDDEDDEEYSRVDRGVSANLMYDTNESLESSEFDDSPTSRHGGSGKITRQSTSDSVDSLDQSCDPSPHIDTSTFRKKKRDPSISDFELPNADETCKSMCSFNDSMGSPHTNNSVLHPRTKFINEDSILSEMSISAISNNDSQISKNEKKGKQNEEKTGGKTKSKVAQGLKRLFGSGRHNKDKDKESKSKNSETSRSKPSEKEQGKSKKINGKDKKNSKDKKEYDFFSANIKIEPSTMSNFDDKLVCHQGTTTLATTPKPSQLRTEHKVSPSAIVAPFNYNPPATTPTSSGGSSLLVVDLSTPASSTNGEDHSESQDNVSLGSNPEKHMTKTEMLLARRRQK</sequence>
<feature type="compositionally biased region" description="Polar residues" evidence="1">
    <location>
        <begin position="200"/>
        <end position="225"/>
    </location>
</feature>
<name>A0AAV2I0F9_LYMST</name>
<feature type="non-terminal residue" evidence="2">
    <location>
        <position position="1"/>
    </location>
</feature>
<protein>
    <submittedName>
        <fullName evidence="2">Uncharacterized protein</fullName>
    </submittedName>
</protein>
<feature type="compositionally biased region" description="Acidic residues" evidence="1">
    <location>
        <begin position="152"/>
        <end position="161"/>
    </location>
</feature>
<feature type="compositionally biased region" description="Basic and acidic residues" evidence="1">
    <location>
        <begin position="106"/>
        <end position="117"/>
    </location>
</feature>
<feature type="compositionally biased region" description="Basic and acidic residues" evidence="1">
    <location>
        <begin position="298"/>
        <end position="311"/>
    </location>
</feature>
<dbReference type="AlphaFoldDB" id="A0AAV2I0F9"/>
<feature type="region of interest" description="Disordered" evidence="1">
    <location>
        <begin position="432"/>
        <end position="494"/>
    </location>
</feature>
<feature type="compositionally biased region" description="Basic and acidic residues" evidence="1">
    <location>
        <begin position="331"/>
        <end position="377"/>
    </location>
</feature>
<feature type="compositionally biased region" description="Low complexity" evidence="1">
    <location>
        <begin position="38"/>
        <end position="50"/>
    </location>
</feature>
<evidence type="ECO:0000313" key="3">
    <source>
        <dbReference type="Proteomes" id="UP001497497"/>
    </source>
</evidence>
<accession>A0AAV2I0F9</accession>
<dbReference type="EMBL" id="CAXITT010000342">
    <property type="protein sequence ID" value="CAL1539564.1"/>
    <property type="molecule type" value="Genomic_DNA"/>
</dbReference>
<feature type="region of interest" description="Disordered" evidence="1">
    <location>
        <begin position="1"/>
        <end position="76"/>
    </location>
</feature>
<dbReference type="Proteomes" id="UP001497497">
    <property type="component" value="Unassembled WGS sequence"/>
</dbReference>
<gene>
    <name evidence="2" type="ORF">GSLYS_00013297001</name>
</gene>
<feature type="compositionally biased region" description="Polar residues" evidence="1">
    <location>
        <begin position="56"/>
        <end position="67"/>
    </location>
</feature>
<feature type="region of interest" description="Disordered" evidence="1">
    <location>
        <begin position="104"/>
        <end position="242"/>
    </location>
</feature>
<comment type="caution">
    <text evidence="2">The sequence shown here is derived from an EMBL/GenBank/DDBJ whole genome shotgun (WGS) entry which is preliminary data.</text>
</comment>
<proteinExistence type="predicted"/>
<feature type="compositionally biased region" description="Low complexity" evidence="1">
    <location>
        <begin position="441"/>
        <end position="453"/>
    </location>
</feature>
<keyword evidence="3" id="KW-1185">Reference proteome</keyword>
<evidence type="ECO:0000256" key="1">
    <source>
        <dbReference type="SAM" id="MobiDB-lite"/>
    </source>
</evidence>